<evidence type="ECO:0000256" key="1">
    <source>
        <dbReference type="ARBA" id="ARBA00004651"/>
    </source>
</evidence>
<keyword evidence="4 7" id="KW-0812">Transmembrane</keyword>
<dbReference type="Pfam" id="PF00420">
    <property type="entry name" value="Oxidored_q2"/>
    <property type="match status" value="1"/>
</dbReference>
<dbReference type="InterPro" id="IPR039428">
    <property type="entry name" value="NUOK/Mnh_C1-like"/>
</dbReference>
<comment type="similarity">
    <text evidence="2">Belongs to the CPA3 antiporters (TC 2.A.63) subunit C family.</text>
</comment>
<evidence type="ECO:0000256" key="5">
    <source>
        <dbReference type="ARBA" id="ARBA00022989"/>
    </source>
</evidence>
<evidence type="ECO:0000313" key="8">
    <source>
        <dbReference type="EMBL" id="EMS79699.1"/>
    </source>
</evidence>
<feature type="transmembrane region" description="Helical" evidence="7">
    <location>
        <begin position="29"/>
        <end position="51"/>
    </location>
</feature>
<keyword evidence="6 7" id="KW-0472">Membrane</keyword>
<organism evidence="8 9">
    <name type="scientific">Desulfotignum phosphitoxidans DSM 13687</name>
    <dbReference type="NCBI Taxonomy" id="1286635"/>
    <lineage>
        <taxon>Bacteria</taxon>
        <taxon>Pseudomonadati</taxon>
        <taxon>Thermodesulfobacteriota</taxon>
        <taxon>Desulfobacteria</taxon>
        <taxon>Desulfobacterales</taxon>
        <taxon>Desulfobacteraceae</taxon>
        <taxon>Desulfotignum</taxon>
    </lineage>
</organism>
<name>S0G2N6_9BACT</name>
<evidence type="ECO:0000256" key="7">
    <source>
        <dbReference type="SAM" id="Phobius"/>
    </source>
</evidence>
<keyword evidence="9" id="KW-1185">Reference proteome</keyword>
<gene>
    <name evidence="8" type="primary">mnhC</name>
    <name evidence="8" type="ORF">Dpo_4c02510</name>
</gene>
<accession>S0G2N6</accession>
<comment type="subcellular location">
    <subcellularLocation>
        <location evidence="1">Cell membrane</location>
        <topology evidence="1">Multi-pass membrane protein</topology>
    </subcellularLocation>
</comment>
<dbReference type="AlphaFoldDB" id="S0G2N6"/>
<keyword evidence="3" id="KW-1003">Cell membrane</keyword>
<comment type="caution">
    <text evidence="8">The sequence shown here is derived from an EMBL/GenBank/DDBJ whole genome shotgun (WGS) entry which is preliminary data.</text>
</comment>
<proteinExistence type="inferred from homology"/>
<protein>
    <submittedName>
        <fullName evidence="8">Multicomponent Na+/H+ antiporter subunit C</fullName>
    </submittedName>
</protein>
<dbReference type="PANTHER" id="PTHR34583">
    <property type="entry name" value="ANTIPORTER SUBUNIT MNHC2-RELATED"/>
    <property type="match status" value="1"/>
</dbReference>
<evidence type="ECO:0000256" key="2">
    <source>
        <dbReference type="ARBA" id="ARBA00010388"/>
    </source>
</evidence>
<feature type="transmembrane region" description="Helical" evidence="7">
    <location>
        <begin position="6"/>
        <end position="22"/>
    </location>
</feature>
<evidence type="ECO:0000256" key="4">
    <source>
        <dbReference type="ARBA" id="ARBA00022692"/>
    </source>
</evidence>
<reference evidence="8 9" key="1">
    <citation type="journal article" date="2013" name="Genome Announc.">
        <title>Draft Genome Sequence of Desulfotignum phosphitoxidans DSM 13687 Strain FiPS-3.</title>
        <authorList>
            <person name="Poehlein A."/>
            <person name="Daniel R."/>
            <person name="Simeonova D.D."/>
        </authorList>
    </citation>
    <scope>NUCLEOTIDE SEQUENCE [LARGE SCALE GENOMIC DNA]</scope>
    <source>
        <strain evidence="8 9">DSM 13687</strain>
    </source>
</reference>
<dbReference type="GO" id="GO:0005886">
    <property type="term" value="C:plasma membrane"/>
    <property type="evidence" value="ECO:0007669"/>
    <property type="project" value="UniProtKB-SubCell"/>
</dbReference>
<keyword evidence="5 7" id="KW-1133">Transmembrane helix</keyword>
<dbReference type="OrthoDB" id="9799219at2"/>
<dbReference type="Gene3D" id="1.10.287.3510">
    <property type="match status" value="1"/>
</dbReference>
<evidence type="ECO:0000256" key="6">
    <source>
        <dbReference type="ARBA" id="ARBA00023136"/>
    </source>
</evidence>
<dbReference type="EMBL" id="APJX01000004">
    <property type="protein sequence ID" value="EMS79699.1"/>
    <property type="molecule type" value="Genomic_DNA"/>
</dbReference>
<dbReference type="InterPro" id="IPR050601">
    <property type="entry name" value="CPA3_antiporter_subunitC"/>
</dbReference>
<dbReference type="RefSeq" id="WP_006965949.1">
    <property type="nucleotide sequence ID" value="NZ_APJX01000004.1"/>
</dbReference>
<evidence type="ECO:0000313" key="9">
    <source>
        <dbReference type="Proteomes" id="UP000014216"/>
    </source>
</evidence>
<dbReference type="PATRIC" id="fig|1286635.3.peg.2289"/>
<dbReference type="Proteomes" id="UP000014216">
    <property type="component" value="Unassembled WGS sequence"/>
</dbReference>
<feature type="transmembrane region" description="Helical" evidence="7">
    <location>
        <begin position="71"/>
        <end position="96"/>
    </location>
</feature>
<dbReference type="PANTHER" id="PTHR34583:SF2">
    <property type="entry name" value="ANTIPORTER SUBUNIT MNHC2-RELATED"/>
    <property type="match status" value="1"/>
</dbReference>
<evidence type="ECO:0000256" key="3">
    <source>
        <dbReference type="ARBA" id="ARBA00022475"/>
    </source>
</evidence>
<sequence>MEHLLALTVGILFSGALFLMLSGELVRFVFGFVLMGNAVNLLIFTAGRLSFVAPPLIGKPGTAPATPVANALPQALILTAIVISFAMTLFLLILLYRTYAQTRTLNTRQADFLSESAGDDTGADTPEKDHS</sequence>